<dbReference type="EMBL" id="KB594214">
    <property type="protein sequence ID" value="EMP25173.1"/>
    <property type="molecule type" value="Genomic_DNA"/>
</dbReference>
<dbReference type="AlphaFoldDB" id="M7AZE1"/>
<name>M7AZE1_CHEMY</name>
<keyword evidence="3" id="KW-1185">Reference proteome</keyword>
<evidence type="ECO:0000313" key="2">
    <source>
        <dbReference type="EMBL" id="EMP25173.1"/>
    </source>
</evidence>
<keyword evidence="1" id="KW-0732">Signal</keyword>
<protein>
    <submittedName>
        <fullName evidence="2">Uncharacterized protein</fullName>
    </submittedName>
</protein>
<feature type="signal peptide" evidence="1">
    <location>
        <begin position="1"/>
        <end position="24"/>
    </location>
</feature>
<reference evidence="3" key="1">
    <citation type="journal article" date="2013" name="Nat. Genet.">
        <title>The draft genomes of soft-shell turtle and green sea turtle yield insights into the development and evolution of the turtle-specific body plan.</title>
        <authorList>
            <person name="Wang Z."/>
            <person name="Pascual-Anaya J."/>
            <person name="Zadissa A."/>
            <person name="Li W."/>
            <person name="Niimura Y."/>
            <person name="Huang Z."/>
            <person name="Li C."/>
            <person name="White S."/>
            <person name="Xiong Z."/>
            <person name="Fang D."/>
            <person name="Wang B."/>
            <person name="Ming Y."/>
            <person name="Chen Y."/>
            <person name="Zheng Y."/>
            <person name="Kuraku S."/>
            <person name="Pignatelli M."/>
            <person name="Herrero J."/>
            <person name="Beal K."/>
            <person name="Nozawa M."/>
            <person name="Li Q."/>
            <person name="Wang J."/>
            <person name="Zhang H."/>
            <person name="Yu L."/>
            <person name="Shigenobu S."/>
            <person name="Wang J."/>
            <person name="Liu J."/>
            <person name="Flicek P."/>
            <person name="Searle S."/>
            <person name="Wang J."/>
            <person name="Kuratani S."/>
            <person name="Yin Y."/>
            <person name="Aken B."/>
            <person name="Zhang G."/>
            <person name="Irie N."/>
        </authorList>
    </citation>
    <scope>NUCLEOTIDE SEQUENCE [LARGE SCALE GENOMIC DNA]</scope>
</reference>
<evidence type="ECO:0000313" key="3">
    <source>
        <dbReference type="Proteomes" id="UP000031443"/>
    </source>
</evidence>
<dbReference type="Proteomes" id="UP000031443">
    <property type="component" value="Unassembled WGS sequence"/>
</dbReference>
<gene>
    <name evidence="2" type="ORF">UY3_17854</name>
</gene>
<feature type="chain" id="PRO_5004079743" evidence="1">
    <location>
        <begin position="25"/>
        <end position="98"/>
    </location>
</feature>
<organism evidence="2 3">
    <name type="scientific">Chelonia mydas</name>
    <name type="common">Green sea-turtle</name>
    <name type="synonym">Chelonia agassizi</name>
    <dbReference type="NCBI Taxonomy" id="8469"/>
    <lineage>
        <taxon>Eukaryota</taxon>
        <taxon>Metazoa</taxon>
        <taxon>Chordata</taxon>
        <taxon>Craniata</taxon>
        <taxon>Vertebrata</taxon>
        <taxon>Euteleostomi</taxon>
        <taxon>Archelosauria</taxon>
        <taxon>Testudinata</taxon>
        <taxon>Testudines</taxon>
        <taxon>Cryptodira</taxon>
        <taxon>Durocryptodira</taxon>
        <taxon>Americhelydia</taxon>
        <taxon>Chelonioidea</taxon>
        <taxon>Cheloniidae</taxon>
        <taxon>Chelonia</taxon>
    </lineage>
</organism>
<accession>M7AZE1</accession>
<proteinExistence type="predicted"/>
<evidence type="ECO:0000256" key="1">
    <source>
        <dbReference type="SAM" id="SignalP"/>
    </source>
</evidence>
<sequence length="98" mass="11047">MALALSLRKALWLLLSGLPSGAQAAMQDLPFDGKVLFAEQMDTKLHDMKDPRTTLQTLGLYVLALAKSKFRPQQAPAQATQPKYEAAYRMLRVYKRRP</sequence>